<gene>
    <name evidence="2" type="ORF">g.52628</name>
</gene>
<feature type="compositionally biased region" description="Acidic residues" evidence="1">
    <location>
        <begin position="20"/>
        <end position="34"/>
    </location>
</feature>
<evidence type="ECO:0000313" key="2">
    <source>
        <dbReference type="EMBL" id="JAT35088.1"/>
    </source>
</evidence>
<dbReference type="EMBL" id="GEBQ01004889">
    <property type="protein sequence ID" value="JAT35088.1"/>
    <property type="molecule type" value="Transcribed_RNA"/>
</dbReference>
<feature type="non-terminal residue" evidence="2">
    <location>
        <position position="1"/>
    </location>
</feature>
<protein>
    <submittedName>
        <fullName evidence="2">Uncharacterized protein</fullName>
    </submittedName>
</protein>
<sequence>DSDKEDESDIDSILDLSFGSEDDFQPEDEFESDDSCCLSPSGIITTWPQLLLLPTMEEHIAGTSGYTSLPQLLRLPPSGEPIPGPSGIGRHLLDSLNQVEKVADVTAHPLPPDPVSMWTRVYPGESPKDLSGDFTARNPGPRDCPHDHKPIHYLKLFLPDA</sequence>
<name>A0A1B6MGK9_9HEMI</name>
<evidence type="ECO:0000256" key="1">
    <source>
        <dbReference type="SAM" id="MobiDB-lite"/>
    </source>
</evidence>
<feature type="non-terminal residue" evidence="2">
    <location>
        <position position="161"/>
    </location>
</feature>
<feature type="compositionally biased region" description="Acidic residues" evidence="1">
    <location>
        <begin position="1"/>
        <end position="12"/>
    </location>
</feature>
<organism evidence="2">
    <name type="scientific">Graphocephala atropunctata</name>
    <dbReference type="NCBI Taxonomy" id="36148"/>
    <lineage>
        <taxon>Eukaryota</taxon>
        <taxon>Metazoa</taxon>
        <taxon>Ecdysozoa</taxon>
        <taxon>Arthropoda</taxon>
        <taxon>Hexapoda</taxon>
        <taxon>Insecta</taxon>
        <taxon>Pterygota</taxon>
        <taxon>Neoptera</taxon>
        <taxon>Paraneoptera</taxon>
        <taxon>Hemiptera</taxon>
        <taxon>Auchenorrhyncha</taxon>
        <taxon>Membracoidea</taxon>
        <taxon>Cicadellidae</taxon>
        <taxon>Cicadellinae</taxon>
        <taxon>Cicadellini</taxon>
        <taxon>Graphocephala</taxon>
    </lineage>
</organism>
<dbReference type="AlphaFoldDB" id="A0A1B6MGK9"/>
<reference evidence="2" key="1">
    <citation type="submission" date="2015-11" db="EMBL/GenBank/DDBJ databases">
        <title>De novo transcriptome assembly of four potential Pierce s Disease insect vectors from Arizona vineyards.</title>
        <authorList>
            <person name="Tassone E.E."/>
        </authorList>
    </citation>
    <scope>NUCLEOTIDE SEQUENCE</scope>
</reference>
<accession>A0A1B6MGK9</accession>
<proteinExistence type="predicted"/>
<feature type="region of interest" description="Disordered" evidence="1">
    <location>
        <begin position="1"/>
        <end position="37"/>
    </location>
</feature>